<reference evidence="1" key="1">
    <citation type="submission" date="2021-09" db="EMBL/GenBank/DDBJ databases">
        <authorList>
            <consortium name="AG Swart"/>
            <person name="Singh M."/>
            <person name="Singh A."/>
            <person name="Seah K."/>
            <person name="Emmerich C."/>
        </authorList>
    </citation>
    <scope>NUCLEOTIDE SEQUENCE</scope>
    <source>
        <strain evidence="1">ATCC30299</strain>
    </source>
</reference>
<dbReference type="AlphaFoldDB" id="A0AAU9IZN9"/>
<protein>
    <submittedName>
        <fullName evidence="1">Uncharacterized protein</fullName>
    </submittedName>
</protein>
<gene>
    <name evidence="1" type="ORF">BSTOLATCC_MIC9628</name>
</gene>
<dbReference type="EMBL" id="CAJZBQ010000011">
    <property type="protein sequence ID" value="CAG9313824.1"/>
    <property type="molecule type" value="Genomic_DNA"/>
</dbReference>
<name>A0AAU9IZN9_9CILI</name>
<keyword evidence="2" id="KW-1185">Reference proteome</keyword>
<accession>A0AAU9IZN9</accession>
<proteinExistence type="predicted"/>
<comment type="caution">
    <text evidence="1">The sequence shown here is derived from an EMBL/GenBank/DDBJ whole genome shotgun (WGS) entry which is preliminary data.</text>
</comment>
<sequence length="68" mass="8272">MVWLYVAKMGKHRQIYDKNVIKMSYFLILIFKNELDIAINFWYALLEHRGKSTIIVRRKCTSIKMLDY</sequence>
<organism evidence="1 2">
    <name type="scientific">Blepharisma stoltei</name>
    <dbReference type="NCBI Taxonomy" id="1481888"/>
    <lineage>
        <taxon>Eukaryota</taxon>
        <taxon>Sar</taxon>
        <taxon>Alveolata</taxon>
        <taxon>Ciliophora</taxon>
        <taxon>Postciliodesmatophora</taxon>
        <taxon>Heterotrichea</taxon>
        <taxon>Heterotrichida</taxon>
        <taxon>Blepharismidae</taxon>
        <taxon>Blepharisma</taxon>
    </lineage>
</organism>
<evidence type="ECO:0000313" key="1">
    <source>
        <dbReference type="EMBL" id="CAG9313824.1"/>
    </source>
</evidence>
<dbReference type="Proteomes" id="UP001162131">
    <property type="component" value="Unassembled WGS sequence"/>
</dbReference>
<evidence type="ECO:0000313" key="2">
    <source>
        <dbReference type="Proteomes" id="UP001162131"/>
    </source>
</evidence>